<dbReference type="PANTHER" id="PTHR11145:SF8">
    <property type="entry name" value="RE57120P"/>
    <property type="match status" value="1"/>
</dbReference>
<evidence type="ECO:0000259" key="1">
    <source>
        <dbReference type="PROSITE" id="PS50097"/>
    </source>
</evidence>
<dbReference type="SMART" id="SM00225">
    <property type="entry name" value="BTB"/>
    <property type="match status" value="1"/>
</dbReference>
<feature type="domain" description="BTB" evidence="1">
    <location>
        <begin position="7"/>
        <end position="74"/>
    </location>
</feature>
<proteinExistence type="predicted"/>
<dbReference type="Gene3D" id="3.30.710.10">
    <property type="entry name" value="Potassium Channel Kv1.1, Chain A"/>
    <property type="match status" value="1"/>
</dbReference>
<dbReference type="SUPFAM" id="SSF54695">
    <property type="entry name" value="POZ domain"/>
    <property type="match status" value="1"/>
</dbReference>
<dbReference type="PANTHER" id="PTHR11145">
    <property type="entry name" value="BTB/POZ DOMAIN-CONTAINING ADAPTER FOR CUL3-MEDIATED RHOA DEGRADATION PROTEIN FAMILY MEMBER"/>
    <property type="match status" value="1"/>
</dbReference>
<sequence length="118" mass="13449">MADDQNPTVKFNVGGKAFKTARSLFLQYEDTMLARLVSDTWHEDPSKPVFIDRNGTTFELVLDYLRYGSITLPVTVSREMFLRDMDFYGIVPGEGTVKTSAEAWTVQVTNRHDKILLL</sequence>
<dbReference type="PROSITE" id="PS50097">
    <property type="entry name" value="BTB"/>
    <property type="match status" value="1"/>
</dbReference>
<reference evidence="2 3" key="1">
    <citation type="submission" date="2024-10" db="EMBL/GenBank/DDBJ databases">
        <title>Updated reference genomes for cyclostephanoid diatoms.</title>
        <authorList>
            <person name="Roberts W.R."/>
            <person name="Alverson A.J."/>
        </authorList>
    </citation>
    <scope>NUCLEOTIDE SEQUENCE [LARGE SCALE GENOMIC DNA]</scope>
    <source>
        <strain evidence="2 3">AJA276-08</strain>
    </source>
</reference>
<evidence type="ECO:0000313" key="3">
    <source>
        <dbReference type="Proteomes" id="UP001530315"/>
    </source>
</evidence>
<accession>A0ABD3PLI7</accession>
<evidence type="ECO:0000313" key="2">
    <source>
        <dbReference type="EMBL" id="KAL3788963.1"/>
    </source>
</evidence>
<dbReference type="InterPro" id="IPR000210">
    <property type="entry name" value="BTB/POZ_dom"/>
</dbReference>
<organism evidence="2 3">
    <name type="scientific">Stephanodiscus triporus</name>
    <dbReference type="NCBI Taxonomy" id="2934178"/>
    <lineage>
        <taxon>Eukaryota</taxon>
        <taxon>Sar</taxon>
        <taxon>Stramenopiles</taxon>
        <taxon>Ochrophyta</taxon>
        <taxon>Bacillariophyta</taxon>
        <taxon>Coscinodiscophyceae</taxon>
        <taxon>Thalassiosirophycidae</taxon>
        <taxon>Stephanodiscales</taxon>
        <taxon>Stephanodiscaceae</taxon>
        <taxon>Stephanodiscus</taxon>
    </lineage>
</organism>
<comment type="caution">
    <text evidence="2">The sequence shown here is derived from an EMBL/GenBank/DDBJ whole genome shotgun (WGS) entry which is preliminary data.</text>
</comment>
<dbReference type="InterPro" id="IPR011333">
    <property type="entry name" value="SKP1/BTB/POZ_sf"/>
</dbReference>
<dbReference type="InterPro" id="IPR003131">
    <property type="entry name" value="T1-type_BTB"/>
</dbReference>
<dbReference type="AlphaFoldDB" id="A0ABD3PLI7"/>
<gene>
    <name evidence="2" type="ORF">ACHAW5_005619</name>
</gene>
<keyword evidence="3" id="KW-1185">Reference proteome</keyword>
<dbReference type="CDD" id="cd18316">
    <property type="entry name" value="BTB_POZ_KCTD-like"/>
    <property type="match status" value="1"/>
</dbReference>
<name>A0ABD3PLI7_9STRA</name>
<dbReference type="Pfam" id="PF02214">
    <property type="entry name" value="BTB_2"/>
    <property type="match status" value="1"/>
</dbReference>
<dbReference type="InterPro" id="IPR045068">
    <property type="entry name" value="BACURD1-3"/>
</dbReference>
<protein>
    <recommendedName>
        <fullName evidence="1">BTB domain-containing protein</fullName>
    </recommendedName>
</protein>
<dbReference type="Proteomes" id="UP001530315">
    <property type="component" value="Unassembled WGS sequence"/>
</dbReference>
<dbReference type="EMBL" id="JALLAZ020000703">
    <property type="protein sequence ID" value="KAL3788963.1"/>
    <property type="molecule type" value="Genomic_DNA"/>
</dbReference>